<comment type="similarity">
    <text evidence="1">Belongs to the putative lipase ROG1 family.</text>
</comment>
<keyword evidence="3" id="KW-0677">Repeat</keyword>
<dbReference type="Proteomes" id="UP001301769">
    <property type="component" value="Unassembled WGS sequence"/>
</dbReference>
<dbReference type="PROSITE" id="PS00678">
    <property type="entry name" value="WD_REPEATS_1"/>
    <property type="match status" value="1"/>
</dbReference>
<evidence type="ECO:0000256" key="5">
    <source>
        <dbReference type="SAM" id="MobiDB-lite"/>
    </source>
</evidence>
<dbReference type="InterPro" id="IPR018391">
    <property type="entry name" value="PQQ_b-propeller_rpt"/>
</dbReference>
<dbReference type="Gene3D" id="3.40.50.300">
    <property type="entry name" value="P-loop containing nucleotide triphosphate hydrolases"/>
    <property type="match status" value="1"/>
</dbReference>
<evidence type="ECO:0000259" key="6">
    <source>
        <dbReference type="Pfam" id="PF05057"/>
    </source>
</evidence>
<dbReference type="PANTHER" id="PTHR10039">
    <property type="entry name" value="AMELOGENIN"/>
    <property type="match status" value="1"/>
</dbReference>
<evidence type="ECO:0000259" key="8">
    <source>
        <dbReference type="Pfam" id="PF24883"/>
    </source>
</evidence>
<dbReference type="InterPro" id="IPR054471">
    <property type="entry name" value="GPIID_WHD"/>
</dbReference>
<dbReference type="InterPro" id="IPR001680">
    <property type="entry name" value="WD40_rpt"/>
</dbReference>
<dbReference type="SUPFAM" id="SSF53474">
    <property type="entry name" value="alpha/beta-Hydrolases"/>
    <property type="match status" value="1"/>
</dbReference>
<dbReference type="Gene3D" id="3.40.50.1820">
    <property type="entry name" value="alpha/beta hydrolase"/>
    <property type="match status" value="1"/>
</dbReference>
<evidence type="ECO:0000256" key="3">
    <source>
        <dbReference type="ARBA" id="ARBA00022737"/>
    </source>
</evidence>
<dbReference type="Pfam" id="PF05057">
    <property type="entry name" value="DUF676"/>
    <property type="match status" value="1"/>
</dbReference>
<feature type="domain" description="Nephrocystin 3-like N-terminal" evidence="8">
    <location>
        <begin position="373"/>
        <end position="535"/>
    </location>
</feature>
<dbReference type="Pfam" id="PF00400">
    <property type="entry name" value="WD40"/>
    <property type="match status" value="1"/>
</dbReference>
<dbReference type="SMART" id="SM00564">
    <property type="entry name" value="PQQ"/>
    <property type="match status" value="2"/>
</dbReference>
<dbReference type="SUPFAM" id="SSF50978">
    <property type="entry name" value="WD40 repeat-like"/>
    <property type="match status" value="2"/>
</dbReference>
<dbReference type="SUPFAM" id="SSF52540">
    <property type="entry name" value="P-loop containing nucleoside triphosphate hydrolases"/>
    <property type="match status" value="1"/>
</dbReference>
<dbReference type="Pfam" id="PF22939">
    <property type="entry name" value="WHD_GPIID"/>
    <property type="match status" value="1"/>
</dbReference>
<evidence type="ECO:0000256" key="4">
    <source>
        <dbReference type="PROSITE-ProRule" id="PRU00221"/>
    </source>
</evidence>
<protein>
    <submittedName>
        <fullName evidence="9">WD40-repeat-containing domain protein</fullName>
    </submittedName>
</protein>
<dbReference type="InterPro" id="IPR036322">
    <property type="entry name" value="WD40_repeat_dom_sf"/>
</dbReference>
<reference evidence="9" key="2">
    <citation type="submission" date="2023-05" db="EMBL/GenBank/DDBJ databases">
        <authorList>
            <consortium name="Lawrence Berkeley National Laboratory"/>
            <person name="Steindorff A."/>
            <person name="Hensen N."/>
            <person name="Bonometti L."/>
            <person name="Westerberg I."/>
            <person name="Brannstrom I.O."/>
            <person name="Guillou S."/>
            <person name="Cros-Aarteil S."/>
            <person name="Calhoun S."/>
            <person name="Haridas S."/>
            <person name="Kuo A."/>
            <person name="Mondo S."/>
            <person name="Pangilinan J."/>
            <person name="Riley R."/>
            <person name="Labutti K."/>
            <person name="Andreopoulos B."/>
            <person name="Lipzen A."/>
            <person name="Chen C."/>
            <person name="Yanf M."/>
            <person name="Daum C."/>
            <person name="Ng V."/>
            <person name="Clum A."/>
            <person name="Ohm R."/>
            <person name="Martin F."/>
            <person name="Silar P."/>
            <person name="Natvig D."/>
            <person name="Lalanne C."/>
            <person name="Gautier V."/>
            <person name="Ament-Velasquez S.L."/>
            <person name="Kruys A."/>
            <person name="Hutchinson M.I."/>
            <person name="Powell A.J."/>
            <person name="Barry K."/>
            <person name="Miller A.N."/>
            <person name="Grigoriev I.V."/>
            <person name="Debuchy R."/>
            <person name="Gladieux P."/>
            <person name="Thoren M.H."/>
            <person name="Johannesson H."/>
        </authorList>
    </citation>
    <scope>NUCLEOTIDE SEQUENCE</scope>
    <source>
        <strain evidence="9">PSN293</strain>
    </source>
</reference>
<dbReference type="PANTHER" id="PTHR10039:SF16">
    <property type="entry name" value="GPI INOSITOL-DEACYLASE"/>
    <property type="match status" value="1"/>
</dbReference>
<comment type="caution">
    <text evidence="9">The sequence shown here is derived from an EMBL/GenBank/DDBJ whole genome shotgun (WGS) entry which is preliminary data.</text>
</comment>
<dbReference type="InterPro" id="IPR019775">
    <property type="entry name" value="WD40_repeat_CS"/>
</dbReference>
<reference evidence="9" key="1">
    <citation type="journal article" date="2023" name="Mol. Phylogenet. Evol.">
        <title>Genome-scale phylogeny and comparative genomics of the fungal order Sordariales.</title>
        <authorList>
            <person name="Hensen N."/>
            <person name="Bonometti L."/>
            <person name="Westerberg I."/>
            <person name="Brannstrom I.O."/>
            <person name="Guillou S."/>
            <person name="Cros-Aarteil S."/>
            <person name="Calhoun S."/>
            <person name="Haridas S."/>
            <person name="Kuo A."/>
            <person name="Mondo S."/>
            <person name="Pangilinan J."/>
            <person name="Riley R."/>
            <person name="LaButti K."/>
            <person name="Andreopoulos B."/>
            <person name="Lipzen A."/>
            <person name="Chen C."/>
            <person name="Yan M."/>
            <person name="Daum C."/>
            <person name="Ng V."/>
            <person name="Clum A."/>
            <person name="Steindorff A."/>
            <person name="Ohm R.A."/>
            <person name="Martin F."/>
            <person name="Silar P."/>
            <person name="Natvig D.O."/>
            <person name="Lalanne C."/>
            <person name="Gautier V."/>
            <person name="Ament-Velasquez S.L."/>
            <person name="Kruys A."/>
            <person name="Hutchinson M.I."/>
            <person name="Powell A.J."/>
            <person name="Barry K."/>
            <person name="Miller A.N."/>
            <person name="Grigoriev I.V."/>
            <person name="Debuchy R."/>
            <person name="Gladieux P."/>
            <person name="Hiltunen Thoren M."/>
            <person name="Johannesson H."/>
        </authorList>
    </citation>
    <scope>NUCLEOTIDE SEQUENCE</scope>
    <source>
        <strain evidence="9">PSN293</strain>
    </source>
</reference>
<keyword evidence="2 4" id="KW-0853">WD repeat</keyword>
<feature type="domain" description="GPI inositol-deacylase winged helix" evidence="7">
    <location>
        <begin position="645"/>
        <end position="724"/>
    </location>
</feature>
<feature type="domain" description="DUF676" evidence="6">
    <location>
        <begin position="85"/>
        <end position="215"/>
    </location>
</feature>
<evidence type="ECO:0000313" key="10">
    <source>
        <dbReference type="Proteomes" id="UP001301769"/>
    </source>
</evidence>
<feature type="compositionally biased region" description="Low complexity" evidence="5">
    <location>
        <begin position="20"/>
        <end position="39"/>
    </location>
</feature>
<name>A0AAN6Y8A8_9PEZI</name>
<evidence type="ECO:0000256" key="2">
    <source>
        <dbReference type="ARBA" id="ARBA00022574"/>
    </source>
</evidence>
<evidence type="ECO:0000256" key="1">
    <source>
        <dbReference type="ARBA" id="ARBA00007920"/>
    </source>
</evidence>
<dbReference type="InterPro" id="IPR056884">
    <property type="entry name" value="NPHP3-like_N"/>
</dbReference>
<feature type="repeat" description="WD" evidence="4">
    <location>
        <begin position="1144"/>
        <end position="1170"/>
    </location>
</feature>
<proteinExistence type="inferred from homology"/>
<evidence type="ECO:0000259" key="7">
    <source>
        <dbReference type="Pfam" id="PF22939"/>
    </source>
</evidence>
<dbReference type="InterPro" id="IPR015943">
    <property type="entry name" value="WD40/YVTN_repeat-like_dom_sf"/>
</dbReference>
<dbReference type="EMBL" id="MU858101">
    <property type="protein sequence ID" value="KAK4213973.1"/>
    <property type="molecule type" value="Genomic_DNA"/>
</dbReference>
<keyword evidence="10" id="KW-1185">Reference proteome</keyword>
<organism evidence="9 10">
    <name type="scientific">Rhypophila decipiens</name>
    <dbReference type="NCBI Taxonomy" id="261697"/>
    <lineage>
        <taxon>Eukaryota</taxon>
        <taxon>Fungi</taxon>
        <taxon>Dikarya</taxon>
        <taxon>Ascomycota</taxon>
        <taxon>Pezizomycotina</taxon>
        <taxon>Sordariomycetes</taxon>
        <taxon>Sordariomycetidae</taxon>
        <taxon>Sordariales</taxon>
        <taxon>Naviculisporaceae</taxon>
        <taxon>Rhypophila</taxon>
    </lineage>
</organism>
<dbReference type="InterPro" id="IPR007751">
    <property type="entry name" value="DUF676_lipase-like"/>
</dbReference>
<accession>A0AAN6Y8A8</accession>
<dbReference type="PROSITE" id="PS50082">
    <property type="entry name" value="WD_REPEATS_2"/>
    <property type="match status" value="1"/>
</dbReference>
<evidence type="ECO:0000313" key="9">
    <source>
        <dbReference type="EMBL" id="KAK4213973.1"/>
    </source>
</evidence>
<feature type="region of interest" description="Disordered" evidence="5">
    <location>
        <begin position="1"/>
        <end position="39"/>
    </location>
</feature>
<gene>
    <name evidence="9" type="ORF">QBC37DRAFT_422201</name>
</gene>
<dbReference type="Pfam" id="PF24883">
    <property type="entry name" value="NPHP3_N"/>
    <property type="match status" value="1"/>
</dbReference>
<sequence>MASRHASDPAPLDPDEVDIASPAAARPIATSTSSAISSSRKSGLSLRNFSFSRRSTAATGNSSEDGWGPTGLNLLHSPPDPLLDLVFVHGLRGGSIKTWCKNNDPQLYWPKAWLPKDPDLQNVRIHSFGYNSDWGESKETELDLHDFGRSLLAELTTSPELRKGDKTPIIVIGHSMGGLVMKKAYILARQDDRYHEVANRIQCMFFLASPHRGSDSAKLLNSVLRASPFLNPKQYISDIARNSGVLSIINDEFRLVSEDLQIWSFYETIKTRMGTNSVLIVDRESAIIGHRRENVNPINADHRGICKFDSPSDPNYISIRNSLVKATEDLLGDVFRRRPNESRYQANMLEAYLNISRHPIDDLNTIEAEKSQGSCEWITRLSGFQEWRDAERLPLLCHWLSGQAGAGKSVLAAHLVRHLQEHGFDTCYFFFRHGQMAKQTTSSLLRSLAFQMASLHPSILKVLFGMRESGMVFDKDDEKGIWRKIFNNGVLTVPLATKQYWVIDGLDECVDPTKLLSLLHSFESRFPIRIHFTSRRLADLEKHLGRLNDRLLRHHMEVDDTLQDIQQFIQDNSDDLPVDPEFRPGLVQKLLQKSDGVFLWIKLAFEELGKVFSEDEIDDVLELVPVGMTPMYNRILDSMTDNSGRQLKLMKAIVEWAVCGTRPLHTDELQAALTIHMKANIRNVGRIVKELCGQLFKIDDRGLVQVLHATAREFLLSEECNPVFRLDRTAAHERLAVVCLTYLTSDEMRPPRHPAMLGKGAERSCFADYACTSFSEHLVSASSTCVEMTMLLDKFLRTNVLSWIEFILKRKRDPYYLSNAAKNLRKYLDKRPTYPSSLDQQYCNMEMWQIDILRVTSKFGENLIKDPACIYFVVPPLCPSQTAIRQQFANTPSSLKLGGLANATWDDCVAYIDHRHSRALSIAGGDDIFAIGMKSGTVNIHHQTTCQEIRWLHHHEPVRLLRFDESSQHIASSGYRYLKMWSTDGEFLWAVKSASPLVTMDFSEKDGTLLTVDIHGKVNALDIKTGIMSSPSSGDEAANKQSPGHGSKQIILDADISPDGELLAVGYRGRPPQIWSIEQRVVIGTCHMTRDKPDVPIMSISQVLFSPNPVLGLLAVAYQDGELAIFKQWTGGHEIKAVVADALTLAASPDGRTLATADGNGTIKLWDFQTLTLLYCIRSSEFEVRRLAFSLDGCRLYDIRDTKTKVWEPAVLGGTAWTIDRDGEEPSMSKSIVAPIPVPSIVKAKDARVVDITCIIAPSSAGAILVGKDDGSVFAYDPTTGNAVTKLYSHSRDMFVRLLSCNDSLIASTDASGRLLVYALTKSASQEWVPGEKVFEASGEESPFHHLLLHPTKPWLLVSQGVSTRIFDLANSAELALHANFNDDRKYESWVWLKRDLGQETMLMGVCGHMADIYLLDFSYEAGTHQILLCAVLRLVGLEMVKYGWMIERITTDRGENYLAVELGKNNEVGRSRSSFVAIYSLKSIRKDTAEKMDTSKSFLAEAHKLTAWPIIVLRHNITRNLFGFHGSDTIVFLDHDLWVRSINLSNVKRRPEETTIGLTEDAASYAMIDGQENLESLTDRHFFVPREYIGSNNDVDGLVTPDHGTVVFPKEGELAVVSNGLNWSFTGSEVDY</sequence>
<dbReference type="InterPro" id="IPR029058">
    <property type="entry name" value="AB_hydrolase_fold"/>
</dbReference>
<dbReference type="Gene3D" id="2.130.10.10">
    <property type="entry name" value="YVTN repeat-like/Quinoprotein amine dehydrogenase"/>
    <property type="match status" value="3"/>
</dbReference>
<dbReference type="SMART" id="SM00320">
    <property type="entry name" value="WD40"/>
    <property type="match status" value="6"/>
</dbReference>
<dbReference type="InterPro" id="IPR027417">
    <property type="entry name" value="P-loop_NTPase"/>
</dbReference>